<dbReference type="CDD" id="cd02677">
    <property type="entry name" value="MIT_SNX15"/>
    <property type="match status" value="1"/>
</dbReference>
<dbReference type="SUPFAM" id="SSF56112">
    <property type="entry name" value="Protein kinase-like (PK-like)"/>
    <property type="match status" value="1"/>
</dbReference>
<dbReference type="Pfam" id="PF04212">
    <property type="entry name" value="MIT"/>
    <property type="match status" value="1"/>
</dbReference>
<keyword evidence="4" id="KW-1185">Reference proteome</keyword>
<gene>
    <name evidence="3" type="ORF">chiPu_0002590</name>
</gene>
<proteinExistence type="predicted"/>
<dbReference type="InterPro" id="IPR036181">
    <property type="entry name" value="MIT_dom_sf"/>
</dbReference>
<dbReference type="InterPro" id="IPR011009">
    <property type="entry name" value="Kinase-like_dom_sf"/>
</dbReference>
<dbReference type="STRING" id="137246.A0A401S1G6"/>
<feature type="region of interest" description="Disordered" evidence="1">
    <location>
        <begin position="304"/>
        <end position="325"/>
    </location>
</feature>
<name>A0A401S1G6_CHIPU</name>
<dbReference type="Pfam" id="PF00069">
    <property type="entry name" value="Pkinase"/>
    <property type="match status" value="1"/>
</dbReference>
<dbReference type="PANTHER" id="PTHR15508:SF4">
    <property type="entry name" value="RIBOSOMAL PROTEIN S6 KINASE-LIKE 1"/>
    <property type="match status" value="1"/>
</dbReference>
<feature type="compositionally biased region" description="Polar residues" evidence="1">
    <location>
        <begin position="314"/>
        <end position="325"/>
    </location>
</feature>
<dbReference type="GO" id="GO:0004672">
    <property type="term" value="F:protein kinase activity"/>
    <property type="evidence" value="ECO:0007669"/>
    <property type="project" value="InterPro"/>
</dbReference>
<accession>A0A401S1G6</accession>
<dbReference type="InterPro" id="IPR000719">
    <property type="entry name" value="Prot_kinase_dom"/>
</dbReference>
<dbReference type="PANTHER" id="PTHR15508">
    <property type="entry name" value="RIBOSOMAL PROTEIN S6 KINASE"/>
    <property type="match status" value="1"/>
</dbReference>
<dbReference type="InterPro" id="IPR051866">
    <property type="entry name" value="Intracell_Sig-Traffick_Protein"/>
</dbReference>
<dbReference type="OMA" id="ISTHQER"/>
<organism evidence="3 4">
    <name type="scientific">Chiloscyllium punctatum</name>
    <name type="common">Brownbanded bambooshark</name>
    <name type="synonym">Hemiscyllium punctatum</name>
    <dbReference type="NCBI Taxonomy" id="137246"/>
    <lineage>
        <taxon>Eukaryota</taxon>
        <taxon>Metazoa</taxon>
        <taxon>Chordata</taxon>
        <taxon>Craniata</taxon>
        <taxon>Vertebrata</taxon>
        <taxon>Chondrichthyes</taxon>
        <taxon>Elasmobranchii</taxon>
        <taxon>Galeomorphii</taxon>
        <taxon>Galeoidea</taxon>
        <taxon>Orectolobiformes</taxon>
        <taxon>Hemiscylliidae</taxon>
        <taxon>Chiloscyllium</taxon>
    </lineage>
</organism>
<dbReference type="Gene3D" id="1.10.510.10">
    <property type="entry name" value="Transferase(Phosphotransferase) domain 1"/>
    <property type="match status" value="1"/>
</dbReference>
<dbReference type="Proteomes" id="UP000287033">
    <property type="component" value="Unassembled WGS sequence"/>
</dbReference>
<comment type="caution">
    <text evidence="3">The sequence shown here is derived from an EMBL/GenBank/DDBJ whole genome shotgun (WGS) entry which is preliminary data.</text>
</comment>
<dbReference type="OrthoDB" id="1278353at2759"/>
<sequence length="861" mass="95647">MYSLPGGRPPGQDAEPCSRPLSQARVYLEQIRSRVSPSISETQQATRSTTTKRDYLVDAAKQIRLALDREVNEDYEAAFNYYKNGVDLLLKGVQVDPNKERREAVKRKTTQYLKRAEEIFNSHLQGSLGNGTDDSGGFSSLRFRPNRILSSPVENLKTSKVIAIIDKVLLVQNPTTKEPFIVKSLPKCSLVNRECPTIIPQGVPFMVQLLQYYVSDDAVFLHLEHVPGKLWSQLRHLRPSITEKGMEFPECSSPHHKTIKLRNSYTAPSLSSMCSDNSILPPNSKKEWQREIKNEINGECDKKYEYNTDGINDPKSSTQQESVNDQASCRVNVTDQLSAHSASANKAKIWQGNDGISKGCMALNGLRGCAEGTSLQMAHLIYSDDLTFDLNVLLPEKNVELTPSSKTANHAMTITVDHFMQKDLQSEKSQLLYEDKILRSHDCFSEIKSSNDALSPKSSKTHQSQAGSDLLKEKVILIHEKPLNGSSPIRSPVRATSLNLKASRRQRGSYQITVNPLDTIEDSSKVTGVVDNSELVLVGASSVMPVRNTAVTVLGKGLSEQKTSVSVLSPMQQPNTHLISSLIEPPVKALTLKGISTNEVEVLNHEDESPERIDHLFKLPNQTSVPETCCDHENCNARTILCKGCLRKAENGRCCNRILGFSAPDKAEDREFACLSTLNSKAELPDPNQATSGLSEDHIRIWAAEMVLALESLHQQGIVCLDLNPRNILVDNAGHICLTYFGQWSEVEVQCSAKAIEDMYCAPEVGGVGRVTEACDWWSLGALLFELLTGMTLSQCYPSRIHPYTQLKLPDHLSPAAVSLLQQLLQWDYRCRLGSGENGAQEIKSHSFFSTVNWNKLNGYR</sequence>
<dbReference type="AlphaFoldDB" id="A0A401S1G6"/>
<dbReference type="SUPFAM" id="SSF116846">
    <property type="entry name" value="MIT domain"/>
    <property type="match status" value="1"/>
</dbReference>
<dbReference type="InterPro" id="IPR007330">
    <property type="entry name" value="MIT_dom"/>
</dbReference>
<dbReference type="GO" id="GO:0005524">
    <property type="term" value="F:ATP binding"/>
    <property type="evidence" value="ECO:0007669"/>
    <property type="project" value="InterPro"/>
</dbReference>
<dbReference type="PROSITE" id="PS50011">
    <property type="entry name" value="PROTEIN_KINASE_DOM"/>
    <property type="match status" value="1"/>
</dbReference>
<dbReference type="Gene3D" id="1.20.58.80">
    <property type="entry name" value="Phosphotransferase system, lactose/cellobiose-type IIA subunit"/>
    <property type="match status" value="1"/>
</dbReference>
<evidence type="ECO:0000256" key="1">
    <source>
        <dbReference type="SAM" id="MobiDB-lite"/>
    </source>
</evidence>
<dbReference type="SMART" id="SM00745">
    <property type="entry name" value="MIT"/>
    <property type="match status" value="1"/>
</dbReference>
<protein>
    <recommendedName>
        <fullName evidence="2">Protein kinase domain-containing protein</fullName>
    </recommendedName>
</protein>
<feature type="domain" description="Protein kinase" evidence="2">
    <location>
        <begin position="532"/>
        <end position="849"/>
    </location>
</feature>
<evidence type="ECO:0000313" key="3">
    <source>
        <dbReference type="EMBL" id="GCC24190.1"/>
    </source>
</evidence>
<reference evidence="3 4" key="1">
    <citation type="journal article" date="2018" name="Nat. Ecol. Evol.">
        <title>Shark genomes provide insights into elasmobranch evolution and the origin of vertebrates.</title>
        <authorList>
            <person name="Hara Y"/>
            <person name="Yamaguchi K"/>
            <person name="Onimaru K"/>
            <person name="Kadota M"/>
            <person name="Koyanagi M"/>
            <person name="Keeley SD"/>
            <person name="Tatsumi K"/>
            <person name="Tanaka K"/>
            <person name="Motone F"/>
            <person name="Kageyama Y"/>
            <person name="Nozu R"/>
            <person name="Adachi N"/>
            <person name="Nishimura O"/>
            <person name="Nakagawa R"/>
            <person name="Tanegashima C"/>
            <person name="Kiyatake I"/>
            <person name="Matsumoto R"/>
            <person name="Murakumo K"/>
            <person name="Nishida K"/>
            <person name="Terakita A"/>
            <person name="Kuratani S"/>
            <person name="Sato K"/>
            <person name="Hyodo S Kuraku.S."/>
        </authorList>
    </citation>
    <scope>NUCLEOTIDE SEQUENCE [LARGE SCALE GENOMIC DNA]</scope>
</reference>
<dbReference type="EMBL" id="BEZZ01000049">
    <property type="protein sequence ID" value="GCC24190.1"/>
    <property type="molecule type" value="Genomic_DNA"/>
</dbReference>
<evidence type="ECO:0000259" key="2">
    <source>
        <dbReference type="PROSITE" id="PS50011"/>
    </source>
</evidence>
<evidence type="ECO:0000313" key="4">
    <source>
        <dbReference type="Proteomes" id="UP000287033"/>
    </source>
</evidence>
<dbReference type="SMART" id="SM00220">
    <property type="entry name" value="S_TKc"/>
    <property type="match status" value="1"/>
</dbReference>